<reference evidence="1 2" key="1">
    <citation type="journal article" date="2016" name="Mol. Biol. Evol.">
        <title>Comparative Genomics of Early-Diverging Mushroom-Forming Fungi Provides Insights into the Origins of Lignocellulose Decay Capabilities.</title>
        <authorList>
            <person name="Nagy L.G."/>
            <person name="Riley R."/>
            <person name="Tritt A."/>
            <person name="Adam C."/>
            <person name="Daum C."/>
            <person name="Floudas D."/>
            <person name="Sun H."/>
            <person name="Yadav J.S."/>
            <person name="Pangilinan J."/>
            <person name="Larsson K.H."/>
            <person name="Matsuura K."/>
            <person name="Barry K."/>
            <person name="Labutti K."/>
            <person name="Kuo R."/>
            <person name="Ohm R.A."/>
            <person name="Bhattacharya S.S."/>
            <person name="Shirouzu T."/>
            <person name="Yoshinaga Y."/>
            <person name="Martin F.M."/>
            <person name="Grigoriev I.V."/>
            <person name="Hibbett D.S."/>
        </authorList>
    </citation>
    <scope>NUCLEOTIDE SEQUENCE [LARGE SCALE GENOMIC DNA]</scope>
    <source>
        <strain evidence="1 2">L-15889</strain>
    </source>
</reference>
<evidence type="ECO:0008006" key="3">
    <source>
        <dbReference type="Google" id="ProtNLM"/>
    </source>
</evidence>
<dbReference type="Proteomes" id="UP000076727">
    <property type="component" value="Unassembled WGS sequence"/>
</dbReference>
<dbReference type="AlphaFoldDB" id="A0A165MJ32"/>
<dbReference type="EMBL" id="KV429100">
    <property type="protein sequence ID" value="KZT65751.1"/>
    <property type="molecule type" value="Genomic_DNA"/>
</dbReference>
<gene>
    <name evidence="1" type="ORF">DAEQUDRAFT_498746</name>
</gene>
<evidence type="ECO:0000313" key="2">
    <source>
        <dbReference type="Proteomes" id="UP000076727"/>
    </source>
</evidence>
<organism evidence="1 2">
    <name type="scientific">Daedalea quercina L-15889</name>
    <dbReference type="NCBI Taxonomy" id="1314783"/>
    <lineage>
        <taxon>Eukaryota</taxon>
        <taxon>Fungi</taxon>
        <taxon>Dikarya</taxon>
        <taxon>Basidiomycota</taxon>
        <taxon>Agaricomycotina</taxon>
        <taxon>Agaricomycetes</taxon>
        <taxon>Polyporales</taxon>
        <taxon>Fomitopsis</taxon>
    </lineage>
</organism>
<evidence type="ECO:0000313" key="1">
    <source>
        <dbReference type="EMBL" id="KZT65751.1"/>
    </source>
</evidence>
<keyword evidence="2" id="KW-1185">Reference proteome</keyword>
<accession>A0A165MJ32</accession>
<sequence>MVRYTYDRLAGRAARVHRPALTLREAAQLAPDGRWADRRQFIMDACRLLWSATATKYICCGMAAARGTRCPLCESRSRQMVNLFPTDLSRRVLDYPPLAVSRTQRSFSFLSNAMRRYALPVPGRPYLLEQATVVIRLNDRAMENYGSLLLLLFPDTESLSKHIIIHLLWRARLCICDWKRVSPVSN</sequence>
<name>A0A165MJ32_9APHY</name>
<proteinExistence type="predicted"/>
<protein>
    <recommendedName>
        <fullName evidence="3">Transposase zinc-binding domain-containing protein</fullName>
    </recommendedName>
</protein>